<organism evidence="2 3">
    <name type="scientific">Paucimonas lemoignei</name>
    <name type="common">Pseudomonas lemoignei</name>
    <dbReference type="NCBI Taxonomy" id="29443"/>
    <lineage>
        <taxon>Bacteria</taxon>
        <taxon>Pseudomonadati</taxon>
        <taxon>Pseudomonadota</taxon>
        <taxon>Betaproteobacteria</taxon>
        <taxon>Burkholderiales</taxon>
        <taxon>Burkholderiaceae</taxon>
        <taxon>Paucimonas</taxon>
    </lineage>
</organism>
<dbReference type="AlphaFoldDB" id="A0A4R3HZU0"/>
<gene>
    <name evidence="2" type="ORF">EDC30_102163</name>
</gene>
<keyword evidence="1" id="KW-1133">Transmembrane helix</keyword>
<dbReference type="RefSeq" id="WP_132257498.1">
    <property type="nucleotide sequence ID" value="NZ_SLZQ01000002.1"/>
</dbReference>
<dbReference type="EMBL" id="SLZQ01000002">
    <property type="protein sequence ID" value="TCS38424.1"/>
    <property type="molecule type" value="Genomic_DNA"/>
</dbReference>
<sequence>MDALATLFPNIGSAELWQTLTSIVVAAAVFFVSVYLLRKEEMAEQAEAENIGADIGEVQRPA</sequence>
<keyword evidence="3" id="KW-1185">Reference proteome</keyword>
<comment type="caution">
    <text evidence="2">The sequence shown here is derived from an EMBL/GenBank/DDBJ whole genome shotgun (WGS) entry which is preliminary data.</text>
</comment>
<name>A0A4R3HZU0_PAULE</name>
<evidence type="ECO:0000256" key="1">
    <source>
        <dbReference type="SAM" id="Phobius"/>
    </source>
</evidence>
<evidence type="ECO:0000313" key="2">
    <source>
        <dbReference type="EMBL" id="TCS38424.1"/>
    </source>
</evidence>
<protein>
    <submittedName>
        <fullName evidence="2">Uncharacterized protein</fullName>
    </submittedName>
</protein>
<keyword evidence="1" id="KW-0812">Transmembrane</keyword>
<proteinExistence type="predicted"/>
<reference evidence="2 3" key="1">
    <citation type="submission" date="2019-03" db="EMBL/GenBank/DDBJ databases">
        <title>Genomic Encyclopedia of Type Strains, Phase IV (KMG-IV): sequencing the most valuable type-strain genomes for metagenomic binning, comparative biology and taxonomic classification.</title>
        <authorList>
            <person name="Goeker M."/>
        </authorList>
    </citation>
    <scope>NUCLEOTIDE SEQUENCE [LARGE SCALE GENOMIC DNA]</scope>
    <source>
        <strain evidence="2 3">DSM 7445</strain>
    </source>
</reference>
<accession>A0A4R3HZU0</accession>
<feature type="transmembrane region" description="Helical" evidence="1">
    <location>
        <begin position="16"/>
        <end position="37"/>
    </location>
</feature>
<evidence type="ECO:0000313" key="3">
    <source>
        <dbReference type="Proteomes" id="UP000295382"/>
    </source>
</evidence>
<keyword evidence="1" id="KW-0472">Membrane</keyword>
<dbReference type="Proteomes" id="UP000295382">
    <property type="component" value="Unassembled WGS sequence"/>
</dbReference>